<dbReference type="RefSeq" id="WP_184312259.1">
    <property type="nucleotide sequence ID" value="NZ_JACHEN010000028.1"/>
</dbReference>
<comment type="caution">
    <text evidence="2">The sequence shown here is derived from an EMBL/GenBank/DDBJ whole genome shotgun (WGS) entry which is preliminary data.</text>
</comment>
<keyword evidence="1" id="KW-0378">Hydrolase</keyword>
<protein>
    <submittedName>
        <fullName evidence="2">Uncharacterized protein</fullName>
    </submittedName>
</protein>
<dbReference type="AlphaFoldDB" id="A0A841KVR3"/>
<dbReference type="PANTHER" id="PTHR43546">
    <property type="entry name" value="UPF0173 METAL-DEPENDENT HYDROLASE MJ1163-RELATED"/>
    <property type="match status" value="1"/>
</dbReference>
<sequence length="157" mass="17411">MGFSNVIAISEHLTIDSISIHRVPGQHGTGHISELMGTSSGYILRTFNEPTLYITGDTIFYEKIKATLNKYKPDIIIAFGGSAQFAQGDPITLTPEDILNIHYSVPQAKIICVHMDAINHCRTTKDNLKEFLSSTLENSENCNSFLIPDDGEIIEIR</sequence>
<reference evidence="2 3" key="1">
    <citation type="submission" date="2020-08" db="EMBL/GenBank/DDBJ databases">
        <title>Genomic Encyclopedia of Type Strains, Phase IV (KMG-IV): sequencing the most valuable type-strain genomes for metagenomic binning, comparative biology and taxonomic classification.</title>
        <authorList>
            <person name="Goeker M."/>
        </authorList>
    </citation>
    <scope>NUCLEOTIDE SEQUENCE [LARGE SCALE GENOMIC DNA]</scope>
    <source>
        <strain evidence="2 3">DSM 103526</strain>
    </source>
</reference>
<keyword evidence="3" id="KW-1185">Reference proteome</keyword>
<dbReference type="InterPro" id="IPR036866">
    <property type="entry name" value="RibonucZ/Hydroxyglut_hydro"/>
</dbReference>
<accession>A0A841KVR3</accession>
<dbReference type="Proteomes" id="UP000579281">
    <property type="component" value="Unassembled WGS sequence"/>
</dbReference>
<proteinExistence type="predicted"/>
<dbReference type="SUPFAM" id="SSF56281">
    <property type="entry name" value="Metallo-hydrolase/oxidoreductase"/>
    <property type="match status" value="1"/>
</dbReference>
<evidence type="ECO:0000313" key="2">
    <source>
        <dbReference type="EMBL" id="MBB6217766.1"/>
    </source>
</evidence>
<dbReference type="PANTHER" id="PTHR43546:SF9">
    <property type="entry name" value="L-ASCORBATE-6-PHOSPHATE LACTONASE ULAG-RELATED"/>
    <property type="match status" value="1"/>
</dbReference>
<evidence type="ECO:0000256" key="1">
    <source>
        <dbReference type="ARBA" id="ARBA00022801"/>
    </source>
</evidence>
<gene>
    <name evidence="2" type="ORF">HNQ80_003889</name>
</gene>
<dbReference type="EMBL" id="JACHEN010000028">
    <property type="protein sequence ID" value="MBB6217766.1"/>
    <property type="molecule type" value="Genomic_DNA"/>
</dbReference>
<dbReference type="Gene3D" id="3.60.15.10">
    <property type="entry name" value="Ribonuclease Z/Hydroxyacylglutathione hydrolase-like"/>
    <property type="match status" value="1"/>
</dbReference>
<organism evidence="2 3">
    <name type="scientific">Anaerosolibacter carboniphilus</name>
    <dbReference type="NCBI Taxonomy" id="1417629"/>
    <lineage>
        <taxon>Bacteria</taxon>
        <taxon>Bacillati</taxon>
        <taxon>Bacillota</taxon>
        <taxon>Clostridia</taxon>
        <taxon>Peptostreptococcales</taxon>
        <taxon>Thermotaleaceae</taxon>
        <taxon>Anaerosolibacter</taxon>
    </lineage>
</organism>
<dbReference type="InterPro" id="IPR050114">
    <property type="entry name" value="UPF0173_UPF0282_UlaG_hydrolase"/>
</dbReference>
<evidence type="ECO:0000313" key="3">
    <source>
        <dbReference type="Proteomes" id="UP000579281"/>
    </source>
</evidence>
<dbReference type="GO" id="GO:0016787">
    <property type="term" value="F:hydrolase activity"/>
    <property type="evidence" value="ECO:0007669"/>
    <property type="project" value="UniProtKB-KW"/>
</dbReference>
<name>A0A841KVR3_9FIRM</name>